<feature type="binding site" evidence="6">
    <location>
        <position position="14"/>
    </location>
    <ligand>
        <name>ATP</name>
        <dbReference type="ChEBI" id="CHEBI:30616"/>
    </ligand>
</feature>
<dbReference type="UniPathway" id="UPA00340">
    <property type="reaction ID" value="UER00458"/>
</dbReference>
<dbReference type="GO" id="GO:0006083">
    <property type="term" value="P:acetate metabolic process"/>
    <property type="evidence" value="ECO:0007669"/>
    <property type="project" value="TreeGrafter"/>
</dbReference>
<dbReference type="Gene3D" id="3.30.420.40">
    <property type="match status" value="2"/>
</dbReference>
<keyword evidence="6" id="KW-0963">Cytoplasm</keyword>
<dbReference type="InterPro" id="IPR043129">
    <property type="entry name" value="ATPase_NBD"/>
</dbReference>
<feature type="binding site" evidence="6">
    <location>
        <begin position="324"/>
        <end position="328"/>
    </location>
    <ligand>
        <name>ATP</name>
        <dbReference type="ChEBI" id="CHEBI:30616"/>
    </ligand>
</feature>
<dbReference type="PRINTS" id="PR00471">
    <property type="entry name" value="ACETATEKNASE"/>
</dbReference>
<keyword evidence="2 6" id="KW-0808">Transferase</keyword>
<sequence>MNILSINAGSSSIKYKAYSLSNKKHKLLLGGLMEGIGEPLGKWHHHFKKSSVEEHQFSNHAEAFALLSSRLNSDLVDHPISRIGHRVVHGGTDLFEPTLITPEKLKQIKELNFLAPIHNPVNVLGIELAQENFPEAIHVAVFDTGFHHQMPAHVYHYPINMDVSRQYQIRRYGFHGINHEYVARCAAQFLDKPLSACNFISLHLGNGASACLIKRGVSADTSMGLTPLAGLVMGTRCGDIDPAIPLYLLDKGLSAGEVDSLLNKNSGLYGIARDNDMRNLTKRFAEGDPDAKLAVHMYVYSIQKFIGAYLSQLEQLDALIFTGGVGENASLIRKMILTPLKHFNFFIDEEKNAETVEACLNISDVGHNILVIRGDEEAMIAEKVFSLKE</sequence>
<comment type="function">
    <text evidence="6">Catalyzes the formation of acetyl phosphate from acetate and ATP. Can also catalyze the reverse reaction.</text>
</comment>
<feature type="active site" description="Proton donor/acceptor" evidence="6">
    <location>
        <position position="143"/>
    </location>
</feature>
<dbReference type="GO" id="GO:0005737">
    <property type="term" value="C:cytoplasm"/>
    <property type="evidence" value="ECO:0007669"/>
    <property type="project" value="UniProtKB-SubCell"/>
</dbReference>
<dbReference type="PIRSF" id="PIRSF000722">
    <property type="entry name" value="Acetate_prop_kin"/>
    <property type="match status" value="1"/>
</dbReference>
<dbReference type="PROSITE" id="PS01075">
    <property type="entry name" value="ACETATE_KINASE_1"/>
    <property type="match status" value="1"/>
</dbReference>
<dbReference type="RefSeq" id="WP_058522932.1">
    <property type="nucleotide sequence ID" value="NZ_CAAAHV010000012.1"/>
</dbReference>
<comment type="pathway">
    <text evidence="6">Metabolic intermediate biosynthesis; acetyl-CoA biosynthesis; acetyl-CoA from acetate: step 1/2.</text>
</comment>
<gene>
    <name evidence="9" type="primary">ackA_1</name>
    <name evidence="6 8" type="synonym">ackA</name>
    <name evidence="8" type="ORF">Lbir_0828</name>
    <name evidence="9" type="ORF">NCTC12437_01496</name>
</gene>
<evidence type="ECO:0000256" key="3">
    <source>
        <dbReference type="ARBA" id="ARBA00022741"/>
    </source>
</evidence>
<evidence type="ECO:0000313" key="10">
    <source>
        <dbReference type="Proteomes" id="UP000054735"/>
    </source>
</evidence>
<dbReference type="GO" id="GO:0005524">
    <property type="term" value="F:ATP binding"/>
    <property type="evidence" value="ECO:0007669"/>
    <property type="project" value="UniProtKB-KW"/>
</dbReference>
<dbReference type="SUPFAM" id="SSF53067">
    <property type="entry name" value="Actin-like ATPase domain"/>
    <property type="match status" value="2"/>
</dbReference>
<organism evidence="9 11">
    <name type="scientific">Legionella birminghamensis</name>
    <dbReference type="NCBI Taxonomy" id="28083"/>
    <lineage>
        <taxon>Bacteria</taxon>
        <taxon>Pseudomonadati</taxon>
        <taxon>Pseudomonadota</taxon>
        <taxon>Gammaproteobacteria</taxon>
        <taxon>Legionellales</taxon>
        <taxon>Legionellaceae</taxon>
        <taxon>Legionella</taxon>
    </lineage>
</organism>
<reference evidence="9 11" key="2">
    <citation type="submission" date="2018-06" db="EMBL/GenBank/DDBJ databases">
        <authorList>
            <consortium name="Pathogen Informatics"/>
            <person name="Doyle S."/>
        </authorList>
    </citation>
    <scope>NUCLEOTIDE SEQUENCE [LARGE SCALE GENOMIC DNA]</scope>
    <source>
        <strain evidence="9 11">NCTC12437</strain>
    </source>
</reference>
<dbReference type="InterPro" id="IPR004372">
    <property type="entry name" value="Ac/propionate_kinase"/>
</dbReference>
<feature type="site" description="Transition state stabilizer" evidence="6">
    <location>
        <position position="236"/>
    </location>
</feature>
<accession>A0A378IAB3</accession>
<name>A0A378IAB3_9GAMM</name>
<dbReference type="PANTHER" id="PTHR21060:SF15">
    <property type="entry name" value="ACETATE KINASE-RELATED"/>
    <property type="match status" value="1"/>
</dbReference>
<evidence type="ECO:0000256" key="5">
    <source>
        <dbReference type="ARBA" id="ARBA00022840"/>
    </source>
</evidence>
<evidence type="ECO:0000313" key="9">
    <source>
        <dbReference type="EMBL" id="STX31722.1"/>
    </source>
</evidence>
<comment type="similarity">
    <text evidence="1 6 7">Belongs to the acetokinase family.</text>
</comment>
<keyword evidence="6" id="KW-0479">Metal-binding</keyword>
<dbReference type="PANTHER" id="PTHR21060">
    <property type="entry name" value="ACETATE KINASE"/>
    <property type="match status" value="1"/>
</dbReference>
<dbReference type="GO" id="GO:0006085">
    <property type="term" value="P:acetyl-CoA biosynthetic process"/>
    <property type="evidence" value="ECO:0007669"/>
    <property type="project" value="UniProtKB-UniRule"/>
</dbReference>
<dbReference type="AlphaFoldDB" id="A0A378IAB3"/>
<evidence type="ECO:0000313" key="11">
    <source>
        <dbReference type="Proteomes" id="UP000255066"/>
    </source>
</evidence>
<dbReference type="InterPro" id="IPR000890">
    <property type="entry name" value="Aliphatic_acid_kin_short-chain"/>
</dbReference>
<feature type="site" description="Transition state stabilizer" evidence="6">
    <location>
        <position position="175"/>
    </location>
</feature>
<dbReference type="EMBL" id="LNXT01000010">
    <property type="protein sequence ID" value="KTC74363.1"/>
    <property type="molecule type" value="Genomic_DNA"/>
</dbReference>
<feature type="binding site" evidence="6">
    <location>
        <position position="86"/>
    </location>
    <ligand>
        <name>substrate</name>
    </ligand>
</feature>
<dbReference type="InterPro" id="IPR023865">
    <property type="entry name" value="Aliphatic_acid_kinase_CS"/>
</dbReference>
<protein>
    <recommendedName>
        <fullName evidence="6">Acetate kinase</fullName>
        <ecNumber evidence="6">2.7.2.1</ecNumber>
    </recommendedName>
    <alternativeName>
        <fullName evidence="6">Acetokinase</fullName>
    </alternativeName>
</protein>
<dbReference type="GO" id="GO:0008776">
    <property type="term" value="F:acetate kinase activity"/>
    <property type="evidence" value="ECO:0007669"/>
    <property type="project" value="UniProtKB-UniRule"/>
</dbReference>
<dbReference type="EMBL" id="UGNW01000001">
    <property type="protein sequence ID" value="STX31722.1"/>
    <property type="molecule type" value="Genomic_DNA"/>
</dbReference>
<dbReference type="NCBIfam" id="TIGR00016">
    <property type="entry name" value="ackA"/>
    <property type="match status" value="1"/>
</dbReference>
<dbReference type="Pfam" id="PF00871">
    <property type="entry name" value="Acetate_kinase"/>
    <property type="match status" value="1"/>
</dbReference>
<dbReference type="Proteomes" id="UP000255066">
    <property type="component" value="Unassembled WGS sequence"/>
</dbReference>
<reference evidence="8 10" key="1">
    <citation type="submission" date="2015-11" db="EMBL/GenBank/DDBJ databases">
        <title>Genomic analysis of 38 Legionella species identifies large and diverse effector repertoires.</title>
        <authorList>
            <person name="Burstein D."/>
            <person name="Amaro F."/>
            <person name="Zusman T."/>
            <person name="Lifshitz Z."/>
            <person name="Cohen O."/>
            <person name="Gilbert J.A."/>
            <person name="Pupko T."/>
            <person name="Shuman H.A."/>
            <person name="Segal G."/>
        </authorList>
    </citation>
    <scope>NUCLEOTIDE SEQUENCE [LARGE SCALE GENOMIC DNA]</scope>
    <source>
        <strain evidence="8 10">CDC#1407-AL-14</strain>
    </source>
</reference>
<dbReference type="OrthoDB" id="9802453at2"/>
<keyword evidence="4 6" id="KW-0418">Kinase</keyword>
<comment type="catalytic activity">
    <reaction evidence="6">
        <text>acetate + ATP = acetyl phosphate + ADP</text>
        <dbReference type="Rhea" id="RHEA:11352"/>
        <dbReference type="ChEBI" id="CHEBI:22191"/>
        <dbReference type="ChEBI" id="CHEBI:30089"/>
        <dbReference type="ChEBI" id="CHEBI:30616"/>
        <dbReference type="ChEBI" id="CHEBI:456216"/>
        <dbReference type="EC" id="2.7.2.1"/>
    </reaction>
</comment>
<keyword evidence="5 6" id="KW-0067">ATP-binding</keyword>
<keyword evidence="3 6" id="KW-0547">Nucleotide-binding</keyword>
<evidence type="ECO:0000313" key="8">
    <source>
        <dbReference type="EMBL" id="KTC74363.1"/>
    </source>
</evidence>
<keyword evidence="10" id="KW-1185">Reference proteome</keyword>
<feature type="binding site" evidence="6">
    <location>
        <begin position="203"/>
        <end position="207"/>
    </location>
    <ligand>
        <name>ATP</name>
        <dbReference type="ChEBI" id="CHEBI:30616"/>
    </ligand>
</feature>
<evidence type="ECO:0000256" key="7">
    <source>
        <dbReference type="RuleBase" id="RU003835"/>
    </source>
</evidence>
<feature type="binding site" evidence="6">
    <location>
        <begin position="276"/>
        <end position="278"/>
    </location>
    <ligand>
        <name>ATP</name>
        <dbReference type="ChEBI" id="CHEBI:30616"/>
    </ligand>
</feature>
<dbReference type="HAMAP" id="MF_00020">
    <property type="entry name" value="Acetate_kinase"/>
    <property type="match status" value="1"/>
</dbReference>
<evidence type="ECO:0000256" key="1">
    <source>
        <dbReference type="ARBA" id="ARBA00008748"/>
    </source>
</evidence>
<proteinExistence type="inferred from homology"/>
<dbReference type="GO" id="GO:0000287">
    <property type="term" value="F:magnesium ion binding"/>
    <property type="evidence" value="ECO:0007669"/>
    <property type="project" value="UniProtKB-UniRule"/>
</dbReference>
<evidence type="ECO:0000256" key="6">
    <source>
        <dbReference type="HAMAP-Rule" id="MF_00020"/>
    </source>
</evidence>
<feature type="binding site" evidence="6">
    <location>
        <position position="376"/>
    </location>
    <ligand>
        <name>Mg(2+)</name>
        <dbReference type="ChEBI" id="CHEBI:18420"/>
    </ligand>
</feature>
<comment type="subunit">
    <text evidence="6">Homodimer.</text>
</comment>
<comment type="cofactor">
    <cofactor evidence="6">
        <name>Mg(2+)</name>
        <dbReference type="ChEBI" id="CHEBI:18420"/>
    </cofactor>
    <cofactor evidence="6">
        <name>Mn(2+)</name>
        <dbReference type="ChEBI" id="CHEBI:29035"/>
    </cofactor>
    <text evidence="6">Mg(2+). Can also accept Mn(2+).</text>
</comment>
<keyword evidence="6" id="KW-0460">Magnesium</keyword>
<dbReference type="Proteomes" id="UP000054735">
    <property type="component" value="Unassembled WGS sequence"/>
</dbReference>
<evidence type="ECO:0000256" key="4">
    <source>
        <dbReference type="ARBA" id="ARBA00022777"/>
    </source>
</evidence>
<dbReference type="STRING" id="28083.Lbir_0828"/>
<evidence type="ECO:0000256" key="2">
    <source>
        <dbReference type="ARBA" id="ARBA00022679"/>
    </source>
</evidence>
<comment type="subcellular location">
    <subcellularLocation>
        <location evidence="6">Cytoplasm</location>
    </subcellularLocation>
</comment>
<dbReference type="EC" id="2.7.2.1" evidence="6"/>
<feature type="binding site" evidence="6">
    <location>
        <position position="7"/>
    </location>
    <ligand>
        <name>Mg(2+)</name>
        <dbReference type="ChEBI" id="CHEBI:18420"/>
    </ligand>
</feature>